<reference evidence="2 3" key="1">
    <citation type="submission" date="2018-12" db="EMBL/GenBank/DDBJ databases">
        <authorList>
            <person name="Criscuolo A."/>
        </authorList>
    </citation>
    <scope>NUCLEOTIDE SEQUENCE [LARGE SCALE GENOMIC DNA]</scope>
    <source>
        <strain evidence="2">ACIP1116281</strain>
    </source>
</reference>
<dbReference type="AlphaFoldDB" id="A0A3S4D5B6"/>
<dbReference type="RefSeq" id="WP_126150339.1">
    <property type="nucleotide sequence ID" value="NZ_JBHTMH010000001.1"/>
</dbReference>
<dbReference type="EMBL" id="UZWD01000025">
    <property type="protein sequence ID" value="VDS04789.1"/>
    <property type="molecule type" value="Genomic_DNA"/>
</dbReference>
<name>A0A3S4D5B6_9HYPH</name>
<dbReference type="OrthoDB" id="7839213at2"/>
<keyword evidence="1" id="KW-0732">Signal</keyword>
<sequence length="175" mass="18795">MFPKKTLFLGTALILSTLSVAAGELDAFVQARDGATACWSRSYSAQHLREHPHQQVTAMDLTVTYMEETAMSPDQYVFRLEAQLRDGTEGYAVGPCMAQGGKMWCGVECDGGGVLVSNRNGGDILVDLAAVGAIAMSTSCGEDDFDSGFSLQSGIDDKTFLLHSQPVQICEPARY</sequence>
<feature type="signal peptide" evidence="1">
    <location>
        <begin position="1"/>
        <end position="21"/>
    </location>
</feature>
<keyword evidence="3" id="KW-1185">Reference proteome</keyword>
<evidence type="ECO:0000313" key="3">
    <source>
        <dbReference type="Proteomes" id="UP000268844"/>
    </source>
</evidence>
<gene>
    <name evidence="2" type="ORF">DEVEQU_01929</name>
</gene>
<accession>A0A3S4D5B6</accession>
<protein>
    <submittedName>
        <fullName evidence="2">Uncharacterized protein</fullName>
    </submittedName>
</protein>
<evidence type="ECO:0000256" key="1">
    <source>
        <dbReference type="SAM" id="SignalP"/>
    </source>
</evidence>
<proteinExistence type="predicted"/>
<dbReference type="Proteomes" id="UP000268844">
    <property type="component" value="Unassembled WGS sequence"/>
</dbReference>
<evidence type="ECO:0000313" key="2">
    <source>
        <dbReference type="EMBL" id="VDS04789.1"/>
    </source>
</evidence>
<organism evidence="2 3">
    <name type="scientific">Devosia equisanguinis</name>
    <dbReference type="NCBI Taxonomy" id="2490941"/>
    <lineage>
        <taxon>Bacteria</taxon>
        <taxon>Pseudomonadati</taxon>
        <taxon>Pseudomonadota</taxon>
        <taxon>Alphaproteobacteria</taxon>
        <taxon>Hyphomicrobiales</taxon>
        <taxon>Devosiaceae</taxon>
        <taxon>Devosia</taxon>
    </lineage>
</organism>
<feature type="chain" id="PRO_5018622329" evidence="1">
    <location>
        <begin position="22"/>
        <end position="175"/>
    </location>
</feature>